<dbReference type="SUPFAM" id="SSF101790">
    <property type="entry name" value="Aminomethyltransferase beta-barrel domain"/>
    <property type="match status" value="1"/>
</dbReference>
<feature type="domain" description="Aminomethyltransferase C-terminal" evidence="5">
    <location>
        <begin position="374"/>
        <end position="432"/>
    </location>
</feature>
<keyword evidence="6" id="KW-0808">Transferase</keyword>
<evidence type="ECO:0000259" key="5">
    <source>
        <dbReference type="Pfam" id="PF08669"/>
    </source>
</evidence>
<dbReference type="GO" id="GO:0005829">
    <property type="term" value="C:cytosol"/>
    <property type="evidence" value="ECO:0007669"/>
    <property type="project" value="TreeGrafter"/>
</dbReference>
<dbReference type="AlphaFoldDB" id="A0A1I5KHR1"/>
<dbReference type="GO" id="GO:0008483">
    <property type="term" value="F:transaminase activity"/>
    <property type="evidence" value="ECO:0007669"/>
    <property type="project" value="UniProtKB-KW"/>
</dbReference>
<dbReference type="PIRSF" id="PIRSF006487">
    <property type="entry name" value="GcvT"/>
    <property type="match status" value="1"/>
</dbReference>
<evidence type="ECO:0000313" key="7">
    <source>
        <dbReference type="Proteomes" id="UP000182692"/>
    </source>
</evidence>
<dbReference type="Pfam" id="PF08669">
    <property type="entry name" value="GCV_T_C"/>
    <property type="match status" value="1"/>
</dbReference>
<evidence type="ECO:0000256" key="3">
    <source>
        <dbReference type="SAM" id="MobiDB-lite"/>
    </source>
</evidence>
<dbReference type="EMBL" id="FOWR01000003">
    <property type="protein sequence ID" value="SFO84111.1"/>
    <property type="molecule type" value="Genomic_DNA"/>
</dbReference>
<dbReference type="STRING" id="1121869.SAMN03084138_00640"/>
<dbReference type="InterPro" id="IPR013977">
    <property type="entry name" value="GcvT_C"/>
</dbReference>
<feature type="binding site" evidence="2">
    <location>
        <position position="246"/>
    </location>
    <ligand>
        <name>substrate</name>
    </ligand>
</feature>
<dbReference type="SUPFAM" id="SSF103025">
    <property type="entry name" value="Folate-binding domain"/>
    <property type="match status" value="1"/>
</dbReference>
<reference evidence="6 7" key="1">
    <citation type="submission" date="2016-10" db="EMBL/GenBank/DDBJ databases">
        <authorList>
            <person name="de Groot N.N."/>
        </authorList>
    </citation>
    <scope>NUCLEOTIDE SEQUENCE [LARGE SCALE GENOMIC DNA]</scope>
    <source>
        <strain evidence="6 7">DSM 15893</strain>
    </source>
</reference>
<dbReference type="OrthoDB" id="9774591at2"/>
<dbReference type="Gene3D" id="3.30.1360.120">
    <property type="entry name" value="Probable tRNA modification gtpase trme, domain 1"/>
    <property type="match status" value="1"/>
</dbReference>
<organism evidence="6 7">
    <name type="scientific">Enterovibrio norvegicus DSM 15893</name>
    <dbReference type="NCBI Taxonomy" id="1121869"/>
    <lineage>
        <taxon>Bacteria</taxon>
        <taxon>Pseudomonadati</taxon>
        <taxon>Pseudomonadota</taxon>
        <taxon>Gammaproteobacteria</taxon>
        <taxon>Vibrionales</taxon>
        <taxon>Vibrionaceae</taxon>
        <taxon>Enterovibrio</taxon>
    </lineage>
</organism>
<dbReference type="Pfam" id="PF01571">
    <property type="entry name" value="GCV_T"/>
    <property type="match status" value="1"/>
</dbReference>
<dbReference type="GO" id="GO:0032259">
    <property type="term" value="P:methylation"/>
    <property type="evidence" value="ECO:0007669"/>
    <property type="project" value="UniProtKB-KW"/>
</dbReference>
<keyword evidence="1" id="KW-0032">Aminotransferase</keyword>
<dbReference type="InterPro" id="IPR027266">
    <property type="entry name" value="TrmE/GcvT-like"/>
</dbReference>
<name>A0A1I5KHR1_9GAMM</name>
<evidence type="ECO:0000256" key="2">
    <source>
        <dbReference type="PIRSR" id="PIRSR006487-1"/>
    </source>
</evidence>
<gene>
    <name evidence="6" type="ORF">SAMN03084138_00640</name>
</gene>
<keyword evidence="6" id="KW-0489">Methyltransferase</keyword>
<feature type="region of interest" description="Disordered" evidence="3">
    <location>
        <begin position="1"/>
        <end position="31"/>
    </location>
</feature>
<evidence type="ECO:0000259" key="4">
    <source>
        <dbReference type="Pfam" id="PF01571"/>
    </source>
</evidence>
<accession>A0A1I5KHR1</accession>
<proteinExistence type="predicted"/>
<dbReference type="InterPro" id="IPR028896">
    <property type="entry name" value="GcvT/YgfZ/DmdA"/>
</dbReference>
<protein>
    <submittedName>
        <fullName evidence="6">Aminomethyltransferase</fullName>
    </submittedName>
</protein>
<dbReference type="PANTHER" id="PTHR43757">
    <property type="entry name" value="AMINOMETHYLTRANSFERASE"/>
    <property type="match status" value="1"/>
</dbReference>
<dbReference type="InterPro" id="IPR006222">
    <property type="entry name" value="GCVT_N"/>
</dbReference>
<dbReference type="InterPro" id="IPR029043">
    <property type="entry name" value="GcvT/YgfZ_C"/>
</dbReference>
<feature type="domain" description="GCVT N-terminal" evidence="4">
    <location>
        <begin position="70"/>
        <end position="313"/>
    </location>
</feature>
<dbReference type="GO" id="GO:0008168">
    <property type="term" value="F:methyltransferase activity"/>
    <property type="evidence" value="ECO:0007669"/>
    <property type="project" value="UniProtKB-KW"/>
</dbReference>
<evidence type="ECO:0000256" key="1">
    <source>
        <dbReference type="ARBA" id="ARBA00022576"/>
    </source>
</evidence>
<dbReference type="Proteomes" id="UP000182692">
    <property type="component" value="Unassembled WGS sequence"/>
</dbReference>
<sequence>MMNEDRDSMQTRTAVARHNTEVNQSGRHVPINLRQSGSTPIELLISTRVRKSPYWHLSVEAGCWRATVYNRMYHPRNYALPEDGGAMAEYHALVNHVTMWNVAVERQIQVKGPDAEKFVDFVITRAANLIKPMRAKYVILCNEQGGILNDPVLLRVAEDEFWFSISDSDIEFWLRGVNVGKGFDVTIAEIDVAPVQIQGPKSEALMTDLFGPAVSDIPFYGLMEGNLNGVDVIISQTGWSGEKGYEVYCKDATLNAETVWYGVLEAGKAHDLMVIAPANHRRIAAGILSWGQDIDQEVSPFQCNLAYQVPRDKEGDYVGKAALEKAREDIEAGNSPYPLCMVGIVFGGEPVTDYANDFWLIYDGAVESKGSQGGNDAIGYVTSPWFSPELETNIALCFVPWHMKETGTALSLALPAEYGGERVNATIVNVPFRPSANPNSRDVKKANQ</sequence>
<dbReference type="PANTHER" id="PTHR43757:SF2">
    <property type="entry name" value="AMINOMETHYLTRANSFERASE, MITOCHONDRIAL"/>
    <property type="match status" value="1"/>
</dbReference>
<evidence type="ECO:0000313" key="6">
    <source>
        <dbReference type="EMBL" id="SFO84111.1"/>
    </source>
</evidence>